<reference evidence="1 2" key="1">
    <citation type="journal article" date="2020" name="IScience">
        <title>Genome Sequencing of the Endangered Kingdonia uniflora (Circaeasteraceae, Ranunculales) Reveals Potential Mechanisms of Evolutionary Specialization.</title>
        <authorList>
            <person name="Sun Y."/>
            <person name="Deng T."/>
            <person name="Zhang A."/>
            <person name="Moore M.J."/>
            <person name="Landis J.B."/>
            <person name="Lin N."/>
            <person name="Zhang H."/>
            <person name="Zhang X."/>
            <person name="Huang J."/>
            <person name="Zhang X."/>
            <person name="Sun H."/>
            <person name="Wang H."/>
        </authorList>
    </citation>
    <scope>NUCLEOTIDE SEQUENCE [LARGE SCALE GENOMIC DNA]</scope>
    <source>
        <strain evidence="1">TB1705</strain>
        <tissue evidence="1">Leaf</tissue>
    </source>
</reference>
<comment type="caution">
    <text evidence="1">The sequence shown here is derived from an EMBL/GenBank/DDBJ whole genome shotgun (WGS) entry which is preliminary data.</text>
</comment>
<evidence type="ECO:0000313" key="1">
    <source>
        <dbReference type="EMBL" id="KAF6166205.1"/>
    </source>
</evidence>
<accession>A0A7J7NG96</accession>
<name>A0A7J7NG96_9MAGN</name>
<sequence>MTPHKYLRLSGCHSSICGFDSTGAPRPGRWLVHADGTCLYAAWSLIPLCSGHCSGSPG</sequence>
<dbReference type="AlphaFoldDB" id="A0A7J7NG96"/>
<organism evidence="1 2">
    <name type="scientific">Kingdonia uniflora</name>
    <dbReference type="NCBI Taxonomy" id="39325"/>
    <lineage>
        <taxon>Eukaryota</taxon>
        <taxon>Viridiplantae</taxon>
        <taxon>Streptophyta</taxon>
        <taxon>Embryophyta</taxon>
        <taxon>Tracheophyta</taxon>
        <taxon>Spermatophyta</taxon>
        <taxon>Magnoliopsida</taxon>
        <taxon>Ranunculales</taxon>
        <taxon>Circaeasteraceae</taxon>
        <taxon>Kingdonia</taxon>
    </lineage>
</organism>
<evidence type="ECO:0000313" key="2">
    <source>
        <dbReference type="Proteomes" id="UP000541444"/>
    </source>
</evidence>
<dbReference type="EMBL" id="JACGCM010000811">
    <property type="protein sequence ID" value="KAF6166205.1"/>
    <property type="molecule type" value="Genomic_DNA"/>
</dbReference>
<dbReference type="Proteomes" id="UP000541444">
    <property type="component" value="Unassembled WGS sequence"/>
</dbReference>
<feature type="non-terminal residue" evidence="1">
    <location>
        <position position="58"/>
    </location>
</feature>
<proteinExistence type="predicted"/>
<gene>
    <name evidence="1" type="ORF">GIB67_023915</name>
</gene>
<protein>
    <submittedName>
        <fullName evidence="1">Uncharacterized protein</fullName>
    </submittedName>
</protein>
<keyword evidence="2" id="KW-1185">Reference proteome</keyword>